<name>T0J638_9SPHN</name>
<dbReference type="AlphaFoldDB" id="T0J638"/>
<keyword evidence="1" id="KW-0472">Membrane</keyword>
<evidence type="ECO:0008006" key="4">
    <source>
        <dbReference type="Google" id="ProtNLM"/>
    </source>
</evidence>
<gene>
    <name evidence="2" type="ORF">M529_04050</name>
</gene>
<proteinExistence type="predicted"/>
<reference evidence="2 3" key="1">
    <citation type="journal article" date="2013" name="Genome Announc.">
        <title>Draft Genome Sequence of Sphingobium ummariense Strain RL-3, a Hexachlorocyclohexane-Degrading Bacterium.</title>
        <authorList>
            <person name="Kohli P."/>
            <person name="Dua A."/>
            <person name="Sangwan N."/>
            <person name="Oldach P."/>
            <person name="Khurana J.P."/>
            <person name="Lal R."/>
        </authorList>
    </citation>
    <scope>NUCLEOTIDE SEQUENCE [LARGE SCALE GENOMIC DNA]</scope>
    <source>
        <strain evidence="2 3">RL-3</strain>
    </source>
</reference>
<evidence type="ECO:0000313" key="3">
    <source>
        <dbReference type="Proteomes" id="UP000015523"/>
    </source>
</evidence>
<dbReference type="EMBL" id="AUWY01000039">
    <property type="protein sequence ID" value="EQB33446.1"/>
    <property type="molecule type" value="Genomic_DNA"/>
</dbReference>
<dbReference type="InterPro" id="IPR031876">
    <property type="entry name" value="DUF4760"/>
</dbReference>
<keyword evidence="3" id="KW-1185">Reference proteome</keyword>
<dbReference type="Proteomes" id="UP000015523">
    <property type="component" value="Unassembled WGS sequence"/>
</dbReference>
<comment type="caution">
    <text evidence="2">The sequence shown here is derived from an EMBL/GenBank/DDBJ whole genome shotgun (WGS) entry which is preliminary data.</text>
</comment>
<evidence type="ECO:0000256" key="1">
    <source>
        <dbReference type="SAM" id="Phobius"/>
    </source>
</evidence>
<keyword evidence="1" id="KW-0812">Transmembrane</keyword>
<accession>T0J638</accession>
<evidence type="ECO:0000313" key="2">
    <source>
        <dbReference type="EMBL" id="EQB33446.1"/>
    </source>
</evidence>
<sequence length="199" mass="23002">MDTLGAWIAHAWAWMAANADPVQAVCVLAGTVAAFLVIAHAGLISRREATIAMVNAQFGEEGAKYQDFKNTMQLIEANGNNIADYAKEDPDEKPIYDIILRQVNRYELIALGIRQGVFNEKFYKMWFFSQVMRDYEKLSPFINETRQVFDNQAYFCEFESLAKRWDRKRHPVKHPPKWKIAYWVMTGKFTKALQALNAR</sequence>
<protein>
    <recommendedName>
        <fullName evidence="4">DUF4760 domain-containing protein</fullName>
    </recommendedName>
</protein>
<dbReference type="RefSeq" id="WP_021316760.1">
    <property type="nucleotide sequence ID" value="NZ_AUWY01000039.1"/>
</dbReference>
<dbReference type="Pfam" id="PF15956">
    <property type="entry name" value="DUF4760"/>
    <property type="match status" value="1"/>
</dbReference>
<organism evidence="2 3">
    <name type="scientific">Sphingobium ummariense RL-3</name>
    <dbReference type="NCBI Taxonomy" id="1346791"/>
    <lineage>
        <taxon>Bacteria</taxon>
        <taxon>Pseudomonadati</taxon>
        <taxon>Pseudomonadota</taxon>
        <taxon>Alphaproteobacteria</taxon>
        <taxon>Sphingomonadales</taxon>
        <taxon>Sphingomonadaceae</taxon>
        <taxon>Sphingobium</taxon>
    </lineage>
</organism>
<keyword evidence="1" id="KW-1133">Transmembrane helix</keyword>
<feature type="transmembrane region" description="Helical" evidence="1">
    <location>
        <begin position="22"/>
        <end position="43"/>
    </location>
</feature>